<dbReference type="PANTHER" id="PTHR21310">
    <property type="entry name" value="AMINOGLYCOSIDE PHOSPHOTRANSFERASE-RELATED-RELATED"/>
    <property type="match status" value="1"/>
</dbReference>
<gene>
    <name evidence="1" type="ORF">BJY01DRAFT_236291</name>
</gene>
<name>A0ABR4JNS3_9EURO</name>
<evidence type="ECO:0000313" key="2">
    <source>
        <dbReference type="Proteomes" id="UP001610446"/>
    </source>
</evidence>
<dbReference type="SUPFAM" id="SSF56112">
    <property type="entry name" value="Protein kinase-like (PK-like)"/>
    <property type="match status" value="1"/>
</dbReference>
<dbReference type="PANTHER" id="PTHR21310:SF37">
    <property type="entry name" value="AMINOGLYCOSIDE PHOSPHOTRANSFERASE DOMAIN-CONTAINING PROTEIN"/>
    <property type="match status" value="1"/>
</dbReference>
<comment type="caution">
    <text evidence="1">The sequence shown here is derived from an EMBL/GenBank/DDBJ whole genome shotgun (WGS) entry which is preliminary data.</text>
</comment>
<proteinExistence type="predicted"/>
<dbReference type="Proteomes" id="UP001610446">
    <property type="component" value="Unassembled WGS sequence"/>
</dbReference>
<evidence type="ECO:0000313" key="1">
    <source>
        <dbReference type="EMBL" id="KAL2841688.1"/>
    </source>
</evidence>
<dbReference type="InterPro" id="IPR011009">
    <property type="entry name" value="Kinase-like_dom_sf"/>
</dbReference>
<protein>
    <submittedName>
        <fullName evidence="1">Phosphotransferase enzyme family protein</fullName>
    </submittedName>
</protein>
<dbReference type="InterPro" id="IPR051678">
    <property type="entry name" value="AGP_Transferase"/>
</dbReference>
<reference evidence="1 2" key="1">
    <citation type="submission" date="2024-07" db="EMBL/GenBank/DDBJ databases">
        <title>Section-level genome sequencing and comparative genomics of Aspergillus sections Usti and Cavernicolus.</title>
        <authorList>
            <consortium name="Lawrence Berkeley National Laboratory"/>
            <person name="Nybo J.L."/>
            <person name="Vesth T.C."/>
            <person name="Theobald S."/>
            <person name="Frisvad J.C."/>
            <person name="Larsen T.O."/>
            <person name="Kjaerboelling I."/>
            <person name="Rothschild-Mancinelli K."/>
            <person name="Lyhne E.K."/>
            <person name="Kogle M.E."/>
            <person name="Barry K."/>
            <person name="Clum A."/>
            <person name="Na H."/>
            <person name="Ledsgaard L."/>
            <person name="Lin J."/>
            <person name="Lipzen A."/>
            <person name="Kuo A."/>
            <person name="Riley R."/>
            <person name="Mondo S."/>
            <person name="Labutti K."/>
            <person name="Haridas S."/>
            <person name="Pangalinan J."/>
            <person name="Salamov A.A."/>
            <person name="Simmons B.A."/>
            <person name="Magnuson J.K."/>
            <person name="Chen J."/>
            <person name="Drula E."/>
            <person name="Henrissat B."/>
            <person name="Wiebenga A."/>
            <person name="Lubbers R.J."/>
            <person name="Gomes A.C."/>
            <person name="Makela M.R."/>
            <person name="Stajich J."/>
            <person name="Grigoriev I.V."/>
            <person name="Mortensen U.H."/>
            <person name="De Vries R.P."/>
            <person name="Baker S.E."/>
            <person name="Andersen M.R."/>
        </authorList>
    </citation>
    <scope>NUCLEOTIDE SEQUENCE [LARGE SCALE GENOMIC DNA]</scope>
    <source>
        <strain evidence="1 2">CBS 123904</strain>
    </source>
</reference>
<keyword evidence="2" id="KW-1185">Reference proteome</keyword>
<dbReference type="EMBL" id="JBFXLU010000107">
    <property type="protein sequence ID" value="KAL2841688.1"/>
    <property type="molecule type" value="Genomic_DNA"/>
</dbReference>
<accession>A0ABR4JNS3</accession>
<sequence length="403" mass="46098">MRRGNFNACWEAIYQDGERVIVRFPMLGGQILRREKTMYEATTMKFLGQNSTIAVPEVFAVGMTAMGPYILMSHVRGHPLSLGLKNRRDANYVDPQPKLRRIYYQMAEITLRLSLLEFAAIGSLVEMNGRIIVGKRPITFAMNELIGSCGLPPGVFFMRAYASSDEYFQHLADQHLNQVRLQYSNIVKNEADARRKITARFLFLNLVKTQLHLESPRGPFRLYCEGFCPDKVLEDPITKKVNGTIDWEFAYAAPAEFTYVAPVWLMLENAEKWSSGDLKSSMEKYEPKLATYLEVMAECEGNLIRDGVITEAQRLSGRMKASMENGLFWVCFAARSPSLFDAIYWGYLDERFYGPFTTIEDRILLLSEEQRRGVDALIALKLAEKNGDNRLEDPLPYEDLLKL</sequence>
<organism evidence="1 2">
    <name type="scientific">Aspergillus pseudoustus</name>
    <dbReference type="NCBI Taxonomy" id="1810923"/>
    <lineage>
        <taxon>Eukaryota</taxon>
        <taxon>Fungi</taxon>
        <taxon>Dikarya</taxon>
        <taxon>Ascomycota</taxon>
        <taxon>Pezizomycotina</taxon>
        <taxon>Eurotiomycetes</taxon>
        <taxon>Eurotiomycetidae</taxon>
        <taxon>Eurotiales</taxon>
        <taxon>Aspergillaceae</taxon>
        <taxon>Aspergillus</taxon>
        <taxon>Aspergillus subgen. Nidulantes</taxon>
    </lineage>
</organism>